<proteinExistence type="predicted"/>
<sequence length="340" mass="37847">MHVVWGKWAPPLERSRLATIGFSGSYFGTVVSMPVCSYLASTLGWPSIFYCFGTIGLIWCTIWMTVIKESPKEDPEITDRELKYITESLKYVETNKPRKIPWRSLATSMPVWAITVSHFSENWGFYTLLTELPKYMKNVLNFDMTHTGFMSALPYIAMFVMTPLAGQMADWVLVRGTLNTTQVRKVFNCSGFIAQTVFMLAAAYWFSPVGTTFCLTMAVGLGAFSSSGFSVNHLDIAPQYAGILFGFGNTFGTLPGIISPILTGHMVTDETDVEQWRIVFFVTSGVFLFGSVFYAVFASGELQPWAVETAPLKPPGVISKTNEPLSYANKSFQQSDEVHS</sequence>
<evidence type="ECO:0000256" key="7">
    <source>
        <dbReference type="SAM" id="Phobius"/>
    </source>
</evidence>
<reference evidence="9 10" key="1">
    <citation type="submission" date="2019-01" db="EMBL/GenBank/DDBJ databases">
        <authorList>
            <person name="Sayadi A."/>
        </authorList>
    </citation>
    <scope>NUCLEOTIDE SEQUENCE [LARGE SCALE GENOMIC DNA]</scope>
</reference>
<dbReference type="InterPro" id="IPR020846">
    <property type="entry name" value="MFS_dom"/>
</dbReference>
<feature type="transmembrane region" description="Helical" evidence="7">
    <location>
        <begin position="243"/>
        <end position="263"/>
    </location>
</feature>
<keyword evidence="3 7" id="KW-0812">Transmembrane</keyword>
<comment type="subcellular location">
    <subcellularLocation>
        <location evidence="1">Membrane</location>
        <topology evidence="1">Multi-pass membrane protein</topology>
    </subcellularLocation>
</comment>
<dbReference type="InterPro" id="IPR011701">
    <property type="entry name" value="MFS"/>
</dbReference>
<feature type="transmembrane region" description="Helical" evidence="7">
    <location>
        <begin position="47"/>
        <end position="66"/>
    </location>
</feature>
<evidence type="ECO:0000256" key="3">
    <source>
        <dbReference type="ARBA" id="ARBA00022692"/>
    </source>
</evidence>
<keyword evidence="4" id="KW-0769">Symport</keyword>
<keyword evidence="2" id="KW-0813">Transport</keyword>
<feature type="transmembrane region" description="Helical" evidence="7">
    <location>
        <begin position="152"/>
        <end position="174"/>
    </location>
</feature>
<dbReference type="EMBL" id="CAACVG010011648">
    <property type="protein sequence ID" value="VEN58566.1"/>
    <property type="molecule type" value="Genomic_DNA"/>
</dbReference>
<evidence type="ECO:0000259" key="8">
    <source>
        <dbReference type="PROSITE" id="PS50850"/>
    </source>
</evidence>
<dbReference type="GO" id="GO:0015293">
    <property type="term" value="F:symporter activity"/>
    <property type="evidence" value="ECO:0007669"/>
    <property type="project" value="UniProtKB-KW"/>
</dbReference>
<evidence type="ECO:0000256" key="6">
    <source>
        <dbReference type="ARBA" id="ARBA00023136"/>
    </source>
</evidence>
<evidence type="ECO:0000256" key="4">
    <source>
        <dbReference type="ARBA" id="ARBA00022847"/>
    </source>
</evidence>
<evidence type="ECO:0000256" key="1">
    <source>
        <dbReference type="ARBA" id="ARBA00004141"/>
    </source>
</evidence>
<dbReference type="Gene3D" id="1.20.1250.20">
    <property type="entry name" value="MFS general substrate transporter like domains"/>
    <property type="match status" value="2"/>
</dbReference>
<accession>A0A653DFE2</accession>
<dbReference type="PANTHER" id="PTHR11662:SF455">
    <property type="entry name" value="GH23975P"/>
    <property type="match status" value="1"/>
</dbReference>
<dbReference type="FunFam" id="1.20.1250.20:FF:000003">
    <property type="entry name" value="Solute carrier family 17 member 3"/>
    <property type="match status" value="1"/>
</dbReference>
<dbReference type="AlphaFoldDB" id="A0A653DFE2"/>
<keyword evidence="5 7" id="KW-1133">Transmembrane helix</keyword>
<dbReference type="SUPFAM" id="SSF103473">
    <property type="entry name" value="MFS general substrate transporter"/>
    <property type="match status" value="1"/>
</dbReference>
<name>A0A653DFE2_CALMS</name>
<feature type="transmembrane region" description="Helical" evidence="7">
    <location>
        <begin position="275"/>
        <end position="297"/>
    </location>
</feature>
<dbReference type="Proteomes" id="UP000410492">
    <property type="component" value="Unassembled WGS sequence"/>
</dbReference>
<gene>
    <name evidence="9" type="ORF">CALMAC_LOCUS16888</name>
</gene>
<feature type="transmembrane region" description="Helical" evidence="7">
    <location>
        <begin position="186"/>
        <end position="206"/>
    </location>
</feature>
<evidence type="ECO:0000256" key="2">
    <source>
        <dbReference type="ARBA" id="ARBA00022448"/>
    </source>
</evidence>
<feature type="domain" description="Major facilitator superfamily (MFS) profile" evidence="8">
    <location>
        <begin position="1"/>
        <end position="302"/>
    </location>
</feature>
<dbReference type="FunFam" id="1.20.1250.20:FF:001045">
    <property type="entry name" value="Solute carrier family 17 (sodium phosphate), member 3"/>
    <property type="match status" value="1"/>
</dbReference>
<dbReference type="PANTHER" id="PTHR11662">
    <property type="entry name" value="SOLUTE CARRIER FAMILY 17"/>
    <property type="match status" value="1"/>
</dbReference>
<dbReference type="GO" id="GO:0006820">
    <property type="term" value="P:monoatomic anion transport"/>
    <property type="evidence" value="ECO:0007669"/>
    <property type="project" value="TreeGrafter"/>
</dbReference>
<evidence type="ECO:0000256" key="5">
    <source>
        <dbReference type="ARBA" id="ARBA00022989"/>
    </source>
</evidence>
<feature type="transmembrane region" description="Helical" evidence="7">
    <location>
        <begin position="20"/>
        <end position="40"/>
    </location>
</feature>
<evidence type="ECO:0000313" key="10">
    <source>
        <dbReference type="Proteomes" id="UP000410492"/>
    </source>
</evidence>
<feature type="transmembrane region" description="Helical" evidence="7">
    <location>
        <begin position="212"/>
        <end position="231"/>
    </location>
</feature>
<organism evidence="9 10">
    <name type="scientific">Callosobruchus maculatus</name>
    <name type="common">Southern cowpea weevil</name>
    <name type="synonym">Pulse bruchid</name>
    <dbReference type="NCBI Taxonomy" id="64391"/>
    <lineage>
        <taxon>Eukaryota</taxon>
        <taxon>Metazoa</taxon>
        <taxon>Ecdysozoa</taxon>
        <taxon>Arthropoda</taxon>
        <taxon>Hexapoda</taxon>
        <taxon>Insecta</taxon>
        <taxon>Pterygota</taxon>
        <taxon>Neoptera</taxon>
        <taxon>Endopterygota</taxon>
        <taxon>Coleoptera</taxon>
        <taxon>Polyphaga</taxon>
        <taxon>Cucujiformia</taxon>
        <taxon>Chrysomeloidea</taxon>
        <taxon>Chrysomelidae</taxon>
        <taxon>Bruchinae</taxon>
        <taxon>Bruchini</taxon>
        <taxon>Callosobruchus</taxon>
    </lineage>
</organism>
<dbReference type="Pfam" id="PF07690">
    <property type="entry name" value="MFS_1"/>
    <property type="match status" value="1"/>
</dbReference>
<keyword evidence="10" id="KW-1185">Reference proteome</keyword>
<evidence type="ECO:0000313" key="9">
    <source>
        <dbReference type="EMBL" id="VEN58566.1"/>
    </source>
</evidence>
<dbReference type="PROSITE" id="PS50850">
    <property type="entry name" value="MFS"/>
    <property type="match status" value="1"/>
</dbReference>
<dbReference type="GO" id="GO:0016020">
    <property type="term" value="C:membrane"/>
    <property type="evidence" value="ECO:0007669"/>
    <property type="project" value="UniProtKB-SubCell"/>
</dbReference>
<dbReference type="InterPro" id="IPR036259">
    <property type="entry name" value="MFS_trans_sf"/>
</dbReference>
<dbReference type="OrthoDB" id="2985014at2759"/>
<protein>
    <recommendedName>
        <fullName evidence="8">Major facilitator superfamily (MFS) profile domain-containing protein</fullName>
    </recommendedName>
</protein>
<dbReference type="InterPro" id="IPR050382">
    <property type="entry name" value="MFS_Na/Anion_cotransporter"/>
</dbReference>
<keyword evidence="6 7" id="KW-0472">Membrane</keyword>